<sequence>MNSPCDIELAALSRKHRLMAAAMPEEDSLLPGNTSTTDRNGLGGLVHCFICGSGVTPGKELRLQVTYQKERLPFFPFLQNQEPAPGACELSPDGHTLVCAVCHFFLSEQWNSFERSRTPIEKRMYWLKRPYQCDSRRVPQEWNLSYDLERRISGGADSDFSSFSDNENMSDQEMDLVDRASMSKDKCMTASGKSPRDSNKKNNVISVKNSPDSQRAMRYPVGCLWGAGIATSGECSAGEARC</sequence>
<dbReference type="AlphaFoldDB" id="A0ABD2HJZ2"/>
<gene>
    <name evidence="2" type="ORF">OYC64_015528</name>
</gene>
<reference evidence="2 3" key="2">
    <citation type="journal article" date="2024" name="G3 (Bethesda)">
        <title>The genome of the cryopelagic Antarctic bald notothen, Trematomus borchgrevinki.</title>
        <authorList>
            <person name="Rayamajhi N."/>
            <person name="Rivera-Colon A.G."/>
            <person name="Minhas B.F."/>
            <person name="Cheng C.C."/>
            <person name="Catchen J.M."/>
        </authorList>
    </citation>
    <scope>NUCLEOTIDE SEQUENCE [LARGE SCALE GENOMIC DNA]</scope>
    <source>
        <strain evidence="2">AGRC-2024</strain>
    </source>
</reference>
<protein>
    <submittedName>
        <fullName evidence="2">Uncharacterized protein</fullName>
    </submittedName>
</protein>
<dbReference type="Proteomes" id="UP001619887">
    <property type="component" value="Unassembled WGS sequence"/>
</dbReference>
<evidence type="ECO:0000313" key="2">
    <source>
        <dbReference type="EMBL" id="KAL3065373.1"/>
    </source>
</evidence>
<organism evidence="2 3">
    <name type="scientific">Pagothenia borchgrevinki</name>
    <name type="common">Bald rockcod</name>
    <name type="synonym">Trematomus borchgrevinki</name>
    <dbReference type="NCBI Taxonomy" id="8213"/>
    <lineage>
        <taxon>Eukaryota</taxon>
        <taxon>Metazoa</taxon>
        <taxon>Chordata</taxon>
        <taxon>Craniata</taxon>
        <taxon>Vertebrata</taxon>
        <taxon>Euteleostomi</taxon>
        <taxon>Actinopterygii</taxon>
        <taxon>Neopterygii</taxon>
        <taxon>Teleostei</taxon>
        <taxon>Neoteleostei</taxon>
        <taxon>Acanthomorphata</taxon>
        <taxon>Eupercaria</taxon>
        <taxon>Perciformes</taxon>
        <taxon>Notothenioidei</taxon>
        <taxon>Nototheniidae</taxon>
        <taxon>Pagothenia</taxon>
    </lineage>
</organism>
<accession>A0ABD2HJZ2</accession>
<name>A0ABD2HJZ2_PAGBO</name>
<dbReference type="EMBL" id="JBIYXZ010002069">
    <property type="protein sequence ID" value="KAL3065373.1"/>
    <property type="molecule type" value="Genomic_DNA"/>
</dbReference>
<dbReference type="PANTHER" id="PTHR40240:SF1">
    <property type="entry name" value="PLEXUS, ISOFORM A"/>
    <property type="match status" value="1"/>
</dbReference>
<reference evidence="2 3" key="1">
    <citation type="journal article" date="2022" name="G3 (Bethesda)">
        <title>Evaluating Illumina-, Nanopore-, and PacBio-based genome assembly strategies with the bald notothen, Trematomus borchgrevinki.</title>
        <authorList>
            <person name="Rayamajhi N."/>
            <person name="Cheng C.C."/>
            <person name="Catchen J.M."/>
        </authorList>
    </citation>
    <scope>NUCLEOTIDE SEQUENCE [LARGE SCALE GENOMIC DNA]</scope>
    <source>
        <strain evidence="2">AGRC-2024</strain>
    </source>
</reference>
<dbReference type="PANTHER" id="PTHR40240">
    <property type="entry name" value="PLEXUS, ISOFORM A"/>
    <property type="match status" value="1"/>
</dbReference>
<proteinExistence type="predicted"/>
<evidence type="ECO:0000256" key="1">
    <source>
        <dbReference type="SAM" id="MobiDB-lite"/>
    </source>
</evidence>
<keyword evidence="3" id="KW-1185">Reference proteome</keyword>
<comment type="caution">
    <text evidence="2">The sequence shown here is derived from an EMBL/GenBank/DDBJ whole genome shotgun (WGS) entry which is preliminary data.</text>
</comment>
<feature type="compositionally biased region" description="Low complexity" evidence="1">
    <location>
        <begin position="201"/>
        <end position="210"/>
    </location>
</feature>
<evidence type="ECO:0000313" key="3">
    <source>
        <dbReference type="Proteomes" id="UP001619887"/>
    </source>
</evidence>
<feature type="region of interest" description="Disordered" evidence="1">
    <location>
        <begin position="187"/>
        <end position="211"/>
    </location>
</feature>